<proteinExistence type="predicted"/>
<protein>
    <submittedName>
        <fullName evidence="2">Uncharacterized protein</fullName>
    </submittedName>
</protein>
<dbReference type="RefSeq" id="WP_353568246.1">
    <property type="nucleotide sequence ID" value="NZ_BAABRI010000021.1"/>
</dbReference>
<keyword evidence="3" id="KW-1185">Reference proteome</keyword>
<dbReference type="Proteomes" id="UP001476282">
    <property type="component" value="Unassembled WGS sequence"/>
</dbReference>
<keyword evidence="1" id="KW-1133">Transmembrane helix</keyword>
<reference evidence="2 3" key="1">
    <citation type="submission" date="2024-02" db="EMBL/GenBank/DDBJ databases">
        <title>Haloferula sargassicola NBRC 104335.</title>
        <authorList>
            <person name="Ichikawa N."/>
            <person name="Katano-Makiyama Y."/>
            <person name="Hidaka K."/>
        </authorList>
    </citation>
    <scope>NUCLEOTIDE SEQUENCE [LARGE SCALE GENOMIC DNA]</scope>
    <source>
        <strain evidence="2 3">NBRC 104335</strain>
    </source>
</reference>
<sequence length="144" mass="16479">MPHSDLHRGYRSLPYKRPFFLSMLFYALWLLSLIATVTLAVLFVRTQDRDLGIPLVACMLGSALLWAIAYPVRRSAKCPLCKGTPLLDNRAAKHARARRFFPLNYGTSALLSLFLTHRYRCMFCGNPFDLLKKPANMFGRNQEP</sequence>
<organism evidence="2 3">
    <name type="scientific">Haloferula sargassicola</name>
    <dbReference type="NCBI Taxonomy" id="490096"/>
    <lineage>
        <taxon>Bacteria</taxon>
        <taxon>Pseudomonadati</taxon>
        <taxon>Verrucomicrobiota</taxon>
        <taxon>Verrucomicrobiia</taxon>
        <taxon>Verrucomicrobiales</taxon>
        <taxon>Verrucomicrobiaceae</taxon>
        <taxon>Haloferula</taxon>
    </lineage>
</organism>
<comment type="caution">
    <text evidence="2">The sequence shown here is derived from an EMBL/GenBank/DDBJ whole genome shotgun (WGS) entry which is preliminary data.</text>
</comment>
<evidence type="ECO:0000256" key="1">
    <source>
        <dbReference type="SAM" id="Phobius"/>
    </source>
</evidence>
<keyword evidence="1" id="KW-0812">Transmembrane</keyword>
<dbReference type="EMBL" id="BAABRI010000021">
    <property type="protein sequence ID" value="GAA5484146.1"/>
    <property type="molecule type" value="Genomic_DNA"/>
</dbReference>
<feature type="transmembrane region" description="Helical" evidence="1">
    <location>
        <begin position="51"/>
        <end position="72"/>
    </location>
</feature>
<gene>
    <name evidence="2" type="ORF">Hsar01_03387</name>
</gene>
<accession>A0ABP9UTW0</accession>
<feature type="transmembrane region" description="Helical" evidence="1">
    <location>
        <begin position="20"/>
        <end position="44"/>
    </location>
</feature>
<evidence type="ECO:0000313" key="2">
    <source>
        <dbReference type="EMBL" id="GAA5484146.1"/>
    </source>
</evidence>
<name>A0ABP9UTW0_9BACT</name>
<evidence type="ECO:0000313" key="3">
    <source>
        <dbReference type="Proteomes" id="UP001476282"/>
    </source>
</evidence>
<keyword evidence="1" id="KW-0472">Membrane</keyword>